<evidence type="ECO:0000259" key="6">
    <source>
        <dbReference type="Pfam" id="PF02656"/>
    </source>
</evidence>
<name>A0ABS3TCY1_9BACT</name>
<evidence type="ECO:0000256" key="1">
    <source>
        <dbReference type="ARBA" id="ARBA00004127"/>
    </source>
</evidence>
<feature type="transmembrane region" description="Helical" evidence="5">
    <location>
        <begin position="33"/>
        <end position="51"/>
    </location>
</feature>
<keyword evidence="4 5" id="KW-0472">Membrane</keyword>
<evidence type="ECO:0000256" key="4">
    <source>
        <dbReference type="ARBA" id="ARBA00023136"/>
    </source>
</evidence>
<evidence type="ECO:0000256" key="5">
    <source>
        <dbReference type="SAM" id="Phobius"/>
    </source>
</evidence>
<keyword evidence="8" id="KW-1185">Reference proteome</keyword>
<organism evidence="7 8">
    <name type="scientific">Hymenobacter defluvii</name>
    <dbReference type="NCBI Taxonomy" id="2054411"/>
    <lineage>
        <taxon>Bacteria</taxon>
        <taxon>Pseudomonadati</taxon>
        <taxon>Bacteroidota</taxon>
        <taxon>Cytophagia</taxon>
        <taxon>Cytophagales</taxon>
        <taxon>Hymenobacteraceae</taxon>
        <taxon>Hymenobacter</taxon>
    </lineage>
</organism>
<dbReference type="Proteomes" id="UP000670527">
    <property type="component" value="Unassembled WGS sequence"/>
</dbReference>
<keyword evidence="3 5" id="KW-1133">Transmembrane helix</keyword>
<feature type="domain" description="DUF202" evidence="6">
    <location>
        <begin position="24"/>
        <end position="85"/>
    </location>
</feature>
<comment type="caution">
    <text evidence="7">The sequence shown here is derived from an EMBL/GenBank/DDBJ whole genome shotgun (WGS) entry which is preliminary data.</text>
</comment>
<proteinExistence type="predicted"/>
<dbReference type="Pfam" id="PF02656">
    <property type="entry name" value="DUF202"/>
    <property type="match status" value="1"/>
</dbReference>
<dbReference type="RefSeq" id="WP_208307879.1">
    <property type="nucleotide sequence ID" value="NZ_JAGETX010000006.1"/>
</dbReference>
<feature type="transmembrane region" description="Helical" evidence="5">
    <location>
        <begin position="57"/>
        <end position="78"/>
    </location>
</feature>
<protein>
    <submittedName>
        <fullName evidence="7">DUF202 domain-containing protein</fullName>
    </submittedName>
</protein>
<sequence>MAKSDEPSYPHLALSLSDRLALERTRLANERTLLAYFRTGMALIIGGLSLMNFFRDYIYVWIGAGFVPLGVAVVVGGWSRYRFKRQRIHANMLTALART</sequence>
<accession>A0ABS3TCY1</accession>
<dbReference type="InterPro" id="IPR003807">
    <property type="entry name" value="DUF202"/>
</dbReference>
<gene>
    <name evidence="7" type="ORF">J4D97_12630</name>
</gene>
<dbReference type="EMBL" id="JAGETX010000006">
    <property type="protein sequence ID" value="MBO3271503.1"/>
    <property type="molecule type" value="Genomic_DNA"/>
</dbReference>
<keyword evidence="2 5" id="KW-0812">Transmembrane</keyword>
<evidence type="ECO:0000313" key="8">
    <source>
        <dbReference type="Proteomes" id="UP000670527"/>
    </source>
</evidence>
<reference evidence="7 8" key="1">
    <citation type="submission" date="2021-03" db="EMBL/GenBank/DDBJ databases">
        <authorList>
            <person name="Kim M.K."/>
        </authorList>
    </citation>
    <scope>NUCLEOTIDE SEQUENCE [LARGE SCALE GENOMIC DNA]</scope>
    <source>
        <strain evidence="7 8">BT507</strain>
    </source>
</reference>
<evidence type="ECO:0000256" key="2">
    <source>
        <dbReference type="ARBA" id="ARBA00022692"/>
    </source>
</evidence>
<comment type="subcellular location">
    <subcellularLocation>
        <location evidence="1">Endomembrane system</location>
        <topology evidence="1">Multi-pass membrane protein</topology>
    </subcellularLocation>
</comment>
<evidence type="ECO:0000313" key="7">
    <source>
        <dbReference type="EMBL" id="MBO3271503.1"/>
    </source>
</evidence>
<evidence type="ECO:0000256" key="3">
    <source>
        <dbReference type="ARBA" id="ARBA00022989"/>
    </source>
</evidence>